<dbReference type="RefSeq" id="XP_066715877.1">
    <property type="nucleotide sequence ID" value="XM_066858935.1"/>
</dbReference>
<dbReference type="Proteomes" id="UP001480595">
    <property type="component" value="Unassembled WGS sequence"/>
</dbReference>
<feature type="region of interest" description="Disordered" evidence="1">
    <location>
        <begin position="1"/>
        <end position="29"/>
    </location>
</feature>
<proteinExistence type="predicted"/>
<protein>
    <submittedName>
        <fullName evidence="2">Uncharacterized protein</fullName>
    </submittedName>
</protein>
<gene>
    <name evidence="2" type="ORF">PG994_007526</name>
</gene>
<name>A0ABR1V122_9PEZI</name>
<feature type="region of interest" description="Disordered" evidence="1">
    <location>
        <begin position="161"/>
        <end position="180"/>
    </location>
</feature>
<evidence type="ECO:0000313" key="3">
    <source>
        <dbReference type="Proteomes" id="UP001480595"/>
    </source>
</evidence>
<keyword evidence="3" id="KW-1185">Reference proteome</keyword>
<sequence length="180" mass="20082">MATTPKKVQFGRDQHIKTTKKSSSPTIGQAVPLTPVYFSKPFSSSNHSPKLDNNSNSDNNNRSGLFLAKIEYYNHDPRERDFFSLEAIDLSSSFCNNNKNNNSTAQTGGGSTQDPRPELTQLPRGEVWEQLALMQNRGYVDCIHVKIIVARRSRELVRYVTTPQTATSSSSTASSPSWRV</sequence>
<evidence type="ECO:0000256" key="1">
    <source>
        <dbReference type="SAM" id="MobiDB-lite"/>
    </source>
</evidence>
<comment type="caution">
    <text evidence="2">The sequence shown here is derived from an EMBL/GenBank/DDBJ whole genome shotgun (WGS) entry which is preliminary data.</text>
</comment>
<dbReference type="EMBL" id="JAQQWL010000007">
    <property type="protein sequence ID" value="KAK8064888.1"/>
    <property type="molecule type" value="Genomic_DNA"/>
</dbReference>
<reference evidence="2 3" key="1">
    <citation type="submission" date="2023-01" db="EMBL/GenBank/DDBJ databases">
        <title>Analysis of 21 Apiospora genomes using comparative genomics revels a genus with tremendous synthesis potential of carbohydrate active enzymes and secondary metabolites.</title>
        <authorList>
            <person name="Sorensen T."/>
        </authorList>
    </citation>
    <scope>NUCLEOTIDE SEQUENCE [LARGE SCALE GENOMIC DNA]</scope>
    <source>
        <strain evidence="2 3">CBS 135458</strain>
    </source>
</reference>
<dbReference type="GeneID" id="92091998"/>
<accession>A0ABR1V122</accession>
<evidence type="ECO:0000313" key="2">
    <source>
        <dbReference type="EMBL" id="KAK8064888.1"/>
    </source>
</evidence>
<organism evidence="2 3">
    <name type="scientific">Apiospora phragmitis</name>
    <dbReference type="NCBI Taxonomy" id="2905665"/>
    <lineage>
        <taxon>Eukaryota</taxon>
        <taxon>Fungi</taxon>
        <taxon>Dikarya</taxon>
        <taxon>Ascomycota</taxon>
        <taxon>Pezizomycotina</taxon>
        <taxon>Sordariomycetes</taxon>
        <taxon>Xylariomycetidae</taxon>
        <taxon>Amphisphaeriales</taxon>
        <taxon>Apiosporaceae</taxon>
        <taxon>Apiospora</taxon>
    </lineage>
</organism>